<evidence type="ECO:0000313" key="4">
    <source>
        <dbReference type="Proteomes" id="UP001152797"/>
    </source>
</evidence>
<reference evidence="2" key="1">
    <citation type="submission" date="2022-10" db="EMBL/GenBank/DDBJ databases">
        <authorList>
            <person name="Chen Y."/>
            <person name="Dougan E. K."/>
            <person name="Chan C."/>
            <person name="Rhodes N."/>
            <person name="Thang M."/>
        </authorList>
    </citation>
    <scope>NUCLEOTIDE SEQUENCE</scope>
</reference>
<feature type="region of interest" description="Disordered" evidence="1">
    <location>
        <begin position="1"/>
        <end position="213"/>
    </location>
</feature>
<accession>A0A9P1GMD8</accession>
<feature type="compositionally biased region" description="Polar residues" evidence="1">
    <location>
        <begin position="27"/>
        <end position="41"/>
    </location>
</feature>
<feature type="compositionally biased region" description="Polar residues" evidence="1">
    <location>
        <begin position="140"/>
        <end position="159"/>
    </location>
</feature>
<keyword evidence="4" id="KW-1185">Reference proteome</keyword>
<feature type="compositionally biased region" description="Low complexity" evidence="1">
    <location>
        <begin position="85"/>
        <end position="94"/>
    </location>
</feature>
<comment type="caution">
    <text evidence="2">The sequence shown here is derived from an EMBL/GenBank/DDBJ whole genome shotgun (WGS) entry which is preliminary data.</text>
</comment>
<evidence type="ECO:0000256" key="1">
    <source>
        <dbReference type="SAM" id="MobiDB-lite"/>
    </source>
</evidence>
<evidence type="ECO:0000313" key="2">
    <source>
        <dbReference type="EMBL" id="CAI4017505.1"/>
    </source>
</evidence>
<dbReference type="EMBL" id="CAMXCT010006639">
    <property type="protein sequence ID" value="CAI4017505.1"/>
    <property type="molecule type" value="Genomic_DNA"/>
</dbReference>
<feature type="compositionally biased region" description="Polar residues" evidence="1">
    <location>
        <begin position="177"/>
        <end position="191"/>
    </location>
</feature>
<protein>
    <submittedName>
        <fullName evidence="2">Uncharacterized protein</fullName>
    </submittedName>
</protein>
<dbReference type="Proteomes" id="UP001152797">
    <property type="component" value="Unassembled WGS sequence"/>
</dbReference>
<dbReference type="EMBL" id="CAMXCT030006639">
    <property type="protein sequence ID" value="CAL4804817.1"/>
    <property type="molecule type" value="Genomic_DNA"/>
</dbReference>
<sequence length="213" mass="22372">MGQEISSRASSRTSCGSRGPQERSASRRSSNVSQTVYTNQVAGAGGPFYNPQDLEAQGRSNSRRSSNASVGGPFYNPQDIQAQGRSSSRRSSASQVPAGGPFYTPQDIAGSPGSRRNSEAGQEGSTWAHKVPGDDRDLAPSSSKLSVQSGRRMSNTSGDASPGGGGSGGESPERRNVSNQPRSTTHGTHLSTADARCHGKNGEFREEKRERNG</sequence>
<organism evidence="2">
    <name type="scientific">Cladocopium goreaui</name>
    <dbReference type="NCBI Taxonomy" id="2562237"/>
    <lineage>
        <taxon>Eukaryota</taxon>
        <taxon>Sar</taxon>
        <taxon>Alveolata</taxon>
        <taxon>Dinophyceae</taxon>
        <taxon>Suessiales</taxon>
        <taxon>Symbiodiniaceae</taxon>
        <taxon>Cladocopium</taxon>
    </lineage>
</organism>
<dbReference type="AlphaFoldDB" id="A0A9P1GMD8"/>
<evidence type="ECO:0000313" key="3">
    <source>
        <dbReference type="EMBL" id="CAL4804817.1"/>
    </source>
</evidence>
<proteinExistence type="predicted"/>
<gene>
    <name evidence="2" type="ORF">C1SCF055_LOCUS42145</name>
</gene>
<dbReference type="EMBL" id="CAMXCT020006639">
    <property type="protein sequence ID" value="CAL1170880.1"/>
    <property type="molecule type" value="Genomic_DNA"/>
</dbReference>
<feature type="compositionally biased region" description="Low complexity" evidence="1">
    <location>
        <begin position="59"/>
        <end position="69"/>
    </location>
</feature>
<feature type="compositionally biased region" description="Basic and acidic residues" evidence="1">
    <location>
        <begin position="195"/>
        <end position="213"/>
    </location>
</feature>
<name>A0A9P1GMD8_9DINO</name>
<feature type="compositionally biased region" description="Low complexity" evidence="1">
    <location>
        <begin position="1"/>
        <end position="18"/>
    </location>
</feature>
<reference evidence="3 4" key="2">
    <citation type="submission" date="2024-05" db="EMBL/GenBank/DDBJ databases">
        <authorList>
            <person name="Chen Y."/>
            <person name="Shah S."/>
            <person name="Dougan E. K."/>
            <person name="Thang M."/>
            <person name="Chan C."/>
        </authorList>
    </citation>
    <scope>NUCLEOTIDE SEQUENCE [LARGE SCALE GENOMIC DNA]</scope>
</reference>